<name>A0A1E3IJ92_9TREE</name>
<dbReference type="InterPro" id="IPR015421">
    <property type="entry name" value="PyrdxlP-dep_Trfase_major"/>
</dbReference>
<organism evidence="13 14">
    <name type="scientific">Cryptococcus depauperatus CBS 7841</name>
    <dbReference type="NCBI Taxonomy" id="1295531"/>
    <lineage>
        <taxon>Eukaryota</taxon>
        <taxon>Fungi</taxon>
        <taxon>Dikarya</taxon>
        <taxon>Basidiomycota</taxon>
        <taxon>Agaricomycotina</taxon>
        <taxon>Tremellomycetes</taxon>
        <taxon>Tremellales</taxon>
        <taxon>Cryptococcaceae</taxon>
        <taxon>Cryptococcus</taxon>
    </lineage>
</organism>
<dbReference type="InterPro" id="IPR004839">
    <property type="entry name" value="Aminotransferase_I/II_large"/>
</dbReference>
<dbReference type="Gene3D" id="3.40.640.10">
    <property type="entry name" value="Type I PLP-dependent aspartate aminotransferase-like (Major domain)"/>
    <property type="match status" value="1"/>
</dbReference>
<dbReference type="PROSITE" id="PS00599">
    <property type="entry name" value="AA_TRANSFER_CLASS_2"/>
    <property type="match status" value="1"/>
</dbReference>
<dbReference type="InterPro" id="IPR001917">
    <property type="entry name" value="Aminotrans_II_pyridoxalP_BS"/>
</dbReference>
<evidence type="ECO:0000256" key="6">
    <source>
        <dbReference type="ARBA" id="ARBA00022605"/>
    </source>
</evidence>
<dbReference type="PANTHER" id="PTHR42885:SF2">
    <property type="entry name" value="HISTIDINOL-PHOSPHATE AMINOTRANSFERASE"/>
    <property type="match status" value="1"/>
</dbReference>
<dbReference type="AlphaFoldDB" id="A0A1E3IJ92"/>
<accession>A0A1E3IJ92</accession>
<comment type="catalytic activity">
    <reaction evidence="11">
        <text>L-histidinol phosphate + 2-oxoglutarate = 3-(imidazol-4-yl)-2-oxopropyl phosphate + L-glutamate</text>
        <dbReference type="Rhea" id="RHEA:23744"/>
        <dbReference type="ChEBI" id="CHEBI:16810"/>
        <dbReference type="ChEBI" id="CHEBI:29985"/>
        <dbReference type="ChEBI" id="CHEBI:57766"/>
        <dbReference type="ChEBI" id="CHEBI:57980"/>
        <dbReference type="EC" id="2.6.1.9"/>
    </reaction>
</comment>
<dbReference type="InterPro" id="IPR015422">
    <property type="entry name" value="PyrdxlP-dep_Trfase_small"/>
</dbReference>
<sequence length="411" mass="44482">MPILGLKTTGPSRPTHFDLESLIRPNILALHPYRCARDDYSAGILLDANENAIGPSLPNPITTQGQDTFDVAAAQTLALLSEEEVVSLNRYPSPTHDMVKREIAKLRGVPDENWVFLGVGSDEVIDMLFRVLCVPGKDRVITCPPTYGLYKVAANINDVGVLEVPLVTKDGSFQLDEVAMNQAFMTNPDIKMLLICSPGNPTGTLIPIDVIQRILDNPQFRGVVVVDEAYIDFSPQGSSAASLINDYANVCVTQTLSKSFGLAAIRFGYLLAPPPLVQILTNTKAPYNVSLPTASIAAKALSTGGVAAMCHSVAILNENRRVLIDALSSIHGIGRILGGNHANFILFEILDQDGKPSNKRAVEIYKTMAERKGIVVRFRGSERGCEGCLRITVGTEEECKEAIKQISGLLQ</sequence>
<dbReference type="RefSeq" id="XP_066067508.1">
    <property type="nucleotide sequence ID" value="XM_066211411.1"/>
</dbReference>
<dbReference type="SUPFAM" id="SSF53383">
    <property type="entry name" value="PLP-dependent transferases"/>
    <property type="match status" value="1"/>
</dbReference>
<dbReference type="EMBL" id="CP143785">
    <property type="protein sequence ID" value="WVN86808.1"/>
    <property type="molecule type" value="Genomic_DNA"/>
</dbReference>
<feature type="domain" description="Aminotransferase class I/classII large" evidence="12">
    <location>
        <begin position="72"/>
        <end position="406"/>
    </location>
</feature>
<comment type="cofactor">
    <cofactor evidence="1">
        <name>pyridoxal 5'-phosphate</name>
        <dbReference type="ChEBI" id="CHEBI:597326"/>
    </cofactor>
</comment>
<keyword evidence="7" id="KW-0808">Transferase</keyword>
<keyword evidence="14" id="KW-1185">Reference proteome</keyword>
<proteinExistence type="inferred from homology"/>
<keyword evidence="8" id="KW-0663">Pyridoxal phosphate</keyword>
<evidence type="ECO:0000313" key="13">
    <source>
        <dbReference type="EMBL" id="WVN86808.1"/>
    </source>
</evidence>
<evidence type="ECO:0000256" key="10">
    <source>
        <dbReference type="ARBA" id="ARBA00030262"/>
    </source>
</evidence>
<reference evidence="13" key="3">
    <citation type="submission" date="2024-01" db="EMBL/GenBank/DDBJ databases">
        <authorList>
            <person name="Coelho M.A."/>
            <person name="David-Palma M."/>
            <person name="Shea T."/>
            <person name="Sun S."/>
            <person name="Cuomo C.A."/>
            <person name="Heitman J."/>
        </authorList>
    </citation>
    <scope>NUCLEOTIDE SEQUENCE</scope>
    <source>
        <strain evidence="13">CBS 7841</strain>
    </source>
</reference>
<dbReference type="VEuPathDB" id="FungiDB:L203_03232"/>
<evidence type="ECO:0000256" key="3">
    <source>
        <dbReference type="ARBA" id="ARBA00008392"/>
    </source>
</evidence>
<gene>
    <name evidence="13" type="ORF">L203_101981</name>
</gene>
<dbReference type="GO" id="GO:0004400">
    <property type="term" value="F:histidinol-phosphate transaminase activity"/>
    <property type="evidence" value="ECO:0007669"/>
    <property type="project" value="UniProtKB-EC"/>
</dbReference>
<evidence type="ECO:0000256" key="4">
    <source>
        <dbReference type="ARBA" id="ARBA00012748"/>
    </source>
</evidence>
<protein>
    <recommendedName>
        <fullName evidence="4">histidinol-phosphate transaminase</fullName>
        <ecNumber evidence="4">2.6.1.9</ecNumber>
    </recommendedName>
    <alternativeName>
        <fullName evidence="10">Imidazole acetol-phosphate transaminase</fullName>
    </alternativeName>
</protein>
<dbReference type="EC" id="2.6.1.9" evidence="4"/>
<keyword evidence="6" id="KW-0028">Amino-acid biosynthesis</keyword>
<dbReference type="GeneID" id="91086193"/>
<keyword evidence="9" id="KW-0368">Histidine biosynthesis</keyword>
<reference evidence="13" key="2">
    <citation type="journal article" date="2022" name="Elife">
        <title>Obligate sexual reproduction of a homothallic fungus closely related to the Cryptococcus pathogenic species complex.</title>
        <authorList>
            <person name="Passer A.R."/>
            <person name="Clancey S.A."/>
            <person name="Shea T."/>
            <person name="David-Palma M."/>
            <person name="Averette A.F."/>
            <person name="Boekhout T."/>
            <person name="Porcel B.M."/>
            <person name="Nowrousian M."/>
            <person name="Cuomo C.A."/>
            <person name="Sun S."/>
            <person name="Heitman J."/>
            <person name="Coelho M.A."/>
        </authorList>
    </citation>
    <scope>NUCLEOTIDE SEQUENCE</scope>
    <source>
        <strain evidence="13">CBS 7841</strain>
    </source>
</reference>
<dbReference type="GO" id="GO:0030170">
    <property type="term" value="F:pyridoxal phosphate binding"/>
    <property type="evidence" value="ECO:0007669"/>
    <property type="project" value="InterPro"/>
</dbReference>
<dbReference type="InterPro" id="IPR005861">
    <property type="entry name" value="HisP_aminotrans"/>
</dbReference>
<evidence type="ECO:0000259" key="12">
    <source>
        <dbReference type="Pfam" id="PF00155"/>
    </source>
</evidence>
<evidence type="ECO:0000256" key="2">
    <source>
        <dbReference type="ARBA" id="ARBA00005011"/>
    </source>
</evidence>
<dbReference type="Gene3D" id="3.90.1150.10">
    <property type="entry name" value="Aspartate Aminotransferase, domain 1"/>
    <property type="match status" value="1"/>
</dbReference>
<evidence type="ECO:0000256" key="5">
    <source>
        <dbReference type="ARBA" id="ARBA00022576"/>
    </source>
</evidence>
<dbReference type="GO" id="GO:0000105">
    <property type="term" value="P:L-histidine biosynthetic process"/>
    <property type="evidence" value="ECO:0007669"/>
    <property type="project" value="UniProtKB-KW"/>
</dbReference>
<evidence type="ECO:0000256" key="11">
    <source>
        <dbReference type="ARBA" id="ARBA00047481"/>
    </source>
</evidence>
<dbReference type="CDD" id="cd00609">
    <property type="entry name" value="AAT_like"/>
    <property type="match status" value="1"/>
</dbReference>
<keyword evidence="5" id="KW-0032">Aminotransferase</keyword>
<evidence type="ECO:0000256" key="9">
    <source>
        <dbReference type="ARBA" id="ARBA00023102"/>
    </source>
</evidence>
<reference evidence="13" key="1">
    <citation type="submission" date="2016-06" db="EMBL/GenBank/DDBJ databases">
        <authorList>
            <person name="Cuomo C."/>
            <person name="Litvintseva A."/>
            <person name="Heitman J."/>
            <person name="Chen Y."/>
            <person name="Sun S."/>
            <person name="Springer D."/>
            <person name="Dromer F."/>
            <person name="Young S."/>
            <person name="Zeng Q."/>
            <person name="Chapman S."/>
            <person name="Gujja S."/>
            <person name="Saif S."/>
            <person name="Birren B."/>
        </authorList>
    </citation>
    <scope>NUCLEOTIDE SEQUENCE</scope>
    <source>
        <strain evidence="13">CBS 7841</strain>
    </source>
</reference>
<evidence type="ECO:0000256" key="1">
    <source>
        <dbReference type="ARBA" id="ARBA00001933"/>
    </source>
</evidence>
<dbReference type="Proteomes" id="UP000094043">
    <property type="component" value="Chromosome 2"/>
</dbReference>
<dbReference type="PANTHER" id="PTHR42885">
    <property type="entry name" value="HISTIDINOL-PHOSPHATE AMINOTRANSFERASE-RELATED"/>
    <property type="match status" value="1"/>
</dbReference>
<comment type="pathway">
    <text evidence="2">Amino-acid biosynthesis; L-histidine biosynthesis; L-histidine from 5-phospho-alpha-D-ribose 1-diphosphate: step 7/9.</text>
</comment>
<evidence type="ECO:0000256" key="7">
    <source>
        <dbReference type="ARBA" id="ARBA00022679"/>
    </source>
</evidence>
<dbReference type="Pfam" id="PF00155">
    <property type="entry name" value="Aminotran_1_2"/>
    <property type="match status" value="1"/>
</dbReference>
<evidence type="ECO:0000313" key="14">
    <source>
        <dbReference type="Proteomes" id="UP000094043"/>
    </source>
</evidence>
<dbReference type="OrthoDB" id="2015537at2759"/>
<dbReference type="KEGG" id="cdep:91086193"/>
<dbReference type="InterPro" id="IPR015424">
    <property type="entry name" value="PyrdxlP-dep_Trfase"/>
</dbReference>
<dbReference type="NCBIfam" id="TIGR01141">
    <property type="entry name" value="hisC"/>
    <property type="match status" value="1"/>
</dbReference>
<evidence type="ECO:0000256" key="8">
    <source>
        <dbReference type="ARBA" id="ARBA00022898"/>
    </source>
</evidence>
<comment type="similarity">
    <text evidence="3">Belongs to the class-II pyridoxal-phosphate-dependent aminotransferase family.</text>
</comment>
<dbReference type="HAMAP" id="MF_01023">
    <property type="entry name" value="HisC_aminotrans_2"/>
    <property type="match status" value="1"/>
</dbReference>